<dbReference type="GeneID" id="20239051"/>
<dbReference type="HOGENOM" id="CLU_1888113_0_0_1"/>
<reference evidence="2 3" key="1">
    <citation type="journal article" date="2013" name="Nature">
        <title>Insights into bilaterian evolution from three spiralian genomes.</title>
        <authorList>
            <person name="Simakov O."/>
            <person name="Marletaz F."/>
            <person name="Cho S.J."/>
            <person name="Edsinger-Gonzales E."/>
            <person name="Havlak P."/>
            <person name="Hellsten U."/>
            <person name="Kuo D.H."/>
            <person name="Larsson T."/>
            <person name="Lv J."/>
            <person name="Arendt D."/>
            <person name="Savage R."/>
            <person name="Osoegawa K."/>
            <person name="de Jong P."/>
            <person name="Grimwood J."/>
            <person name="Chapman J.A."/>
            <person name="Shapiro H."/>
            <person name="Aerts A."/>
            <person name="Otillar R.P."/>
            <person name="Terry A.Y."/>
            <person name="Boore J.L."/>
            <person name="Grigoriev I.V."/>
            <person name="Lindberg D.R."/>
            <person name="Seaver E.C."/>
            <person name="Weisblat D.A."/>
            <person name="Putnam N.H."/>
            <person name="Rokhsar D.S."/>
        </authorList>
    </citation>
    <scope>NUCLEOTIDE SEQUENCE [LARGE SCALE GENOMIC DNA]</scope>
</reference>
<name>V4BUC0_LOTGI</name>
<evidence type="ECO:0000256" key="1">
    <source>
        <dbReference type="SAM" id="SignalP"/>
    </source>
</evidence>
<protein>
    <submittedName>
        <fullName evidence="2">Uncharacterized protein</fullName>
    </submittedName>
</protein>
<feature type="signal peptide" evidence="1">
    <location>
        <begin position="1"/>
        <end position="23"/>
    </location>
</feature>
<dbReference type="Proteomes" id="UP000030746">
    <property type="component" value="Unassembled WGS sequence"/>
</dbReference>
<keyword evidence="3" id="KW-1185">Reference proteome</keyword>
<dbReference type="AlphaFoldDB" id="V4BUC0"/>
<dbReference type="KEGG" id="lgi:LOTGIDRAFT_162564"/>
<dbReference type="CTD" id="20239051"/>
<dbReference type="EMBL" id="KB202050">
    <property type="protein sequence ID" value="ESO92644.1"/>
    <property type="molecule type" value="Genomic_DNA"/>
</dbReference>
<evidence type="ECO:0000313" key="3">
    <source>
        <dbReference type="Proteomes" id="UP000030746"/>
    </source>
</evidence>
<gene>
    <name evidence="2" type="ORF">LOTGIDRAFT_162564</name>
</gene>
<accession>V4BUC0</accession>
<feature type="chain" id="PRO_5004719757" evidence="1">
    <location>
        <begin position="24"/>
        <end position="135"/>
    </location>
</feature>
<proteinExistence type="predicted"/>
<evidence type="ECO:0000313" key="2">
    <source>
        <dbReference type="EMBL" id="ESO92644.1"/>
    </source>
</evidence>
<organism evidence="2 3">
    <name type="scientific">Lottia gigantea</name>
    <name type="common">Giant owl limpet</name>
    <dbReference type="NCBI Taxonomy" id="225164"/>
    <lineage>
        <taxon>Eukaryota</taxon>
        <taxon>Metazoa</taxon>
        <taxon>Spiralia</taxon>
        <taxon>Lophotrochozoa</taxon>
        <taxon>Mollusca</taxon>
        <taxon>Gastropoda</taxon>
        <taxon>Patellogastropoda</taxon>
        <taxon>Lottioidea</taxon>
        <taxon>Lottiidae</taxon>
        <taxon>Lottia</taxon>
    </lineage>
</organism>
<dbReference type="RefSeq" id="XP_009056785.1">
    <property type="nucleotide sequence ID" value="XM_009058537.1"/>
</dbReference>
<keyword evidence="1" id="KW-0732">Signal</keyword>
<sequence length="135" mass="15870">MALPRTLMVWFLFVAFCAHVAFAQDPTDVDVRDLDGGVDDRRIQQTNPNWNQKPKNPCYDLLRHIKFLTYKLDKHTNQVHKIPFDIFESQNTKQCNCFEKEDRMFYHMIYKFSASIRGIPEDGKSICKPRSLIDG</sequence>